<evidence type="ECO:0000313" key="2">
    <source>
        <dbReference type="EMBL" id="GGG14011.1"/>
    </source>
</evidence>
<proteinExistence type="predicted"/>
<dbReference type="InterPro" id="IPR050491">
    <property type="entry name" value="AmpC-like"/>
</dbReference>
<reference evidence="2" key="2">
    <citation type="submission" date="2020-09" db="EMBL/GenBank/DDBJ databases">
        <authorList>
            <person name="Sun Q."/>
            <person name="Zhou Y."/>
        </authorList>
    </citation>
    <scope>NUCLEOTIDE SEQUENCE</scope>
    <source>
        <strain evidence="2">CGMCC 1.16134</strain>
    </source>
</reference>
<comment type="caution">
    <text evidence="2">The sequence shown here is derived from an EMBL/GenBank/DDBJ whole genome shotgun (WGS) entry which is preliminary data.</text>
</comment>
<evidence type="ECO:0000313" key="3">
    <source>
        <dbReference type="Proteomes" id="UP000637643"/>
    </source>
</evidence>
<protein>
    <recommendedName>
        <fullName evidence="1">Beta-lactamase-related domain-containing protein</fullName>
    </recommendedName>
</protein>
<dbReference type="SUPFAM" id="SSF56601">
    <property type="entry name" value="beta-lactamase/transpeptidase-like"/>
    <property type="match status" value="1"/>
</dbReference>
<dbReference type="PANTHER" id="PTHR46825">
    <property type="entry name" value="D-ALANYL-D-ALANINE-CARBOXYPEPTIDASE/ENDOPEPTIDASE AMPH"/>
    <property type="match status" value="1"/>
</dbReference>
<organism evidence="2 3">
    <name type="scientific">Paenibacillus albidus</name>
    <dbReference type="NCBI Taxonomy" id="2041023"/>
    <lineage>
        <taxon>Bacteria</taxon>
        <taxon>Bacillati</taxon>
        <taxon>Bacillota</taxon>
        <taxon>Bacilli</taxon>
        <taxon>Bacillales</taxon>
        <taxon>Paenibacillaceae</taxon>
        <taxon>Paenibacillus</taxon>
    </lineage>
</organism>
<dbReference type="InterPro" id="IPR001466">
    <property type="entry name" value="Beta-lactam-related"/>
</dbReference>
<sequence length="146" mass="16854">MNKDQNTESPLHGMLTEFVENGPFTGLAVGIVKNNKIIFTGEYGTADFSTGDPVVRSTLFHQASVSKTFVVTAIMQLVERGKVNLDSPITKYLSYFKMDDERYRHITVRQLMNHTSGMPDEEDYAWDRPEYDEQSLERYVKNIRRH</sequence>
<accession>A0A917FYB6</accession>
<dbReference type="PANTHER" id="PTHR46825:SF9">
    <property type="entry name" value="BETA-LACTAMASE-RELATED DOMAIN-CONTAINING PROTEIN"/>
    <property type="match status" value="1"/>
</dbReference>
<evidence type="ECO:0000259" key="1">
    <source>
        <dbReference type="Pfam" id="PF00144"/>
    </source>
</evidence>
<dbReference type="EMBL" id="BMKR01000067">
    <property type="protein sequence ID" value="GGG14011.1"/>
    <property type="molecule type" value="Genomic_DNA"/>
</dbReference>
<feature type="domain" description="Beta-lactamase-related" evidence="1">
    <location>
        <begin position="15"/>
        <end position="143"/>
    </location>
</feature>
<dbReference type="Pfam" id="PF00144">
    <property type="entry name" value="Beta-lactamase"/>
    <property type="match status" value="1"/>
</dbReference>
<reference evidence="2" key="1">
    <citation type="journal article" date="2014" name="Int. J. Syst. Evol. Microbiol.">
        <title>Complete genome sequence of Corynebacterium casei LMG S-19264T (=DSM 44701T), isolated from a smear-ripened cheese.</title>
        <authorList>
            <consortium name="US DOE Joint Genome Institute (JGI-PGF)"/>
            <person name="Walter F."/>
            <person name="Albersmeier A."/>
            <person name="Kalinowski J."/>
            <person name="Ruckert C."/>
        </authorList>
    </citation>
    <scope>NUCLEOTIDE SEQUENCE</scope>
    <source>
        <strain evidence="2">CGMCC 1.16134</strain>
    </source>
</reference>
<keyword evidence="3" id="KW-1185">Reference proteome</keyword>
<dbReference type="InterPro" id="IPR012338">
    <property type="entry name" value="Beta-lactam/transpept-like"/>
</dbReference>
<name>A0A917FYB6_9BACL</name>
<dbReference type="AlphaFoldDB" id="A0A917FYB6"/>
<gene>
    <name evidence="2" type="ORF">GCM10010912_68030</name>
</gene>
<dbReference type="Proteomes" id="UP000637643">
    <property type="component" value="Unassembled WGS sequence"/>
</dbReference>
<dbReference type="Gene3D" id="3.40.710.10">
    <property type="entry name" value="DD-peptidase/beta-lactamase superfamily"/>
    <property type="match status" value="1"/>
</dbReference>